<evidence type="ECO:0000256" key="5">
    <source>
        <dbReference type="ARBA" id="ARBA00023136"/>
    </source>
</evidence>
<keyword evidence="4 6" id="KW-1133">Transmembrane helix</keyword>
<accession>A0A5J9V717</accession>
<gene>
    <name evidence="7" type="ORF">EJB05_22895</name>
</gene>
<evidence type="ECO:0000256" key="2">
    <source>
        <dbReference type="ARBA" id="ARBA00022448"/>
    </source>
</evidence>
<keyword evidence="2" id="KW-0813">Transport</keyword>
<dbReference type="InterPro" id="IPR005828">
    <property type="entry name" value="MFS_sugar_transport-like"/>
</dbReference>
<feature type="transmembrane region" description="Helical" evidence="6">
    <location>
        <begin position="6"/>
        <end position="32"/>
    </location>
</feature>
<evidence type="ECO:0000313" key="7">
    <source>
        <dbReference type="EMBL" id="TVU31217.1"/>
    </source>
</evidence>
<comment type="caution">
    <text evidence="7">The sequence shown here is derived from an EMBL/GenBank/DDBJ whole genome shotgun (WGS) entry which is preliminary data.</text>
</comment>
<dbReference type="InterPro" id="IPR036259">
    <property type="entry name" value="MFS_trans_sf"/>
</dbReference>
<evidence type="ECO:0008006" key="9">
    <source>
        <dbReference type="Google" id="ProtNLM"/>
    </source>
</evidence>
<dbReference type="Gene3D" id="1.20.1250.20">
    <property type="entry name" value="MFS general substrate transporter like domains"/>
    <property type="match status" value="1"/>
</dbReference>
<dbReference type="GO" id="GO:0016020">
    <property type="term" value="C:membrane"/>
    <property type="evidence" value="ECO:0007669"/>
    <property type="project" value="UniProtKB-SubCell"/>
</dbReference>
<evidence type="ECO:0000256" key="3">
    <source>
        <dbReference type="ARBA" id="ARBA00022692"/>
    </source>
</evidence>
<keyword evidence="8" id="KW-1185">Reference proteome</keyword>
<dbReference type="InterPro" id="IPR050814">
    <property type="entry name" value="Myo-inositol_Transporter"/>
</dbReference>
<name>A0A5J9V717_9POAL</name>
<keyword evidence="3 6" id="KW-0812">Transmembrane</keyword>
<keyword evidence="5 6" id="KW-0472">Membrane</keyword>
<dbReference type="Gramene" id="TVU31217">
    <property type="protein sequence ID" value="TVU31217"/>
    <property type="gene ID" value="EJB05_22895"/>
</dbReference>
<feature type="non-terminal residue" evidence="7">
    <location>
        <position position="1"/>
    </location>
</feature>
<dbReference type="PANTHER" id="PTHR48020">
    <property type="entry name" value="PROTON MYO-INOSITOL COTRANSPORTER"/>
    <property type="match status" value="1"/>
</dbReference>
<dbReference type="GO" id="GO:0022857">
    <property type="term" value="F:transmembrane transporter activity"/>
    <property type="evidence" value="ECO:0007669"/>
    <property type="project" value="InterPro"/>
</dbReference>
<evidence type="ECO:0000313" key="8">
    <source>
        <dbReference type="Proteomes" id="UP000324897"/>
    </source>
</evidence>
<comment type="subcellular location">
    <subcellularLocation>
        <location evidence="1">Membrane</location>
    </subcellularLocation>
</comment>
<protein>
    <recommendedName>
        <fullName evidence="9">Major facilitator superfamily (MFS) profile domain-containing protein</fullName>
    </recommendedName>
</protein>
<evidence type="ECO:0000256" key="1">
    <source>
        <dbReference type="ARBA" id="ARBA00004370"/>
    </source>
</evidence>
<proteinExistence type="predicted"/>
<dbReference type="Pfam" id="PF00083">
    <property type="entry name" value="Sugar_tr"/>
    <property type="match status" value="1"/>
</dbReference>
<organism evidence="7 8">
    <name type="scientific">Eragrostis curvula</name>
    <name type="common">weeping love grass</name>
    <dbReference type="NCBI Taxonomy" id="38414"/>
    <lineage>
        <taxon>Eukaryota</taxon>
        <taxon>Viridiplantae</taxon>
        <taxon>Streptophyta</taxon>
        <taxon>Embryophyta</taxon>
        <taxon>Tracheophyta</taxon>
        <taxon>Spermatophyta</taxon>
        <taxon>Magnoliopsida</taxon>
        <taxon>Liliopsida</taxon>
        <taxon>Poales</taxon>
        <taxon>Poaceae</taxon>
        <taxon>PACMAD clade</taxon>
        <taxon>Chloridoideae</taxon>
        <taxon>Eragrostideae</taxon>
        <taxon>Eragrostidinae</taxon>
        <taxon>Eragrostis</taxon>
    </lineage>
</organism>
<sequence length="173" mass="19185">MTFISLASWITMPGCFFLYAGVAVAGCVFLYARLPETKGRSLEDMDVLFAAKKSSDLGGLAVLHDGLRLGVQRCELPFPMRECPGDDPDVLPEFLHLLFLRTQLPDQLKLLFGETVSLLPGPGELLLELRTFCPRFLQLLLILSNETAGLLPRLAELLINSGARRENQITCQH</sequence>
<dbReference type="PANTHER" id="PTHR48020:SF12">
    <property type="entry name" value="PROTON MYO-INOSITOL COTRANSPORTER"/>
    <property type="match status" value="1"/>
</dbReference>
<evidence type="ECO:0000256" key="6">
    <source>
        <dbReference type="SAM" id="Phobius"/>
    </source>
</evidence>
<dbReference type="AlphaFoldDB" id="A0A5J9V717"/>
<reference evidence="7 8" key="1">
    <citation type="journal article" date="2019" name="Sci. Rep.">
        <title>A high-quality genome of Eragrostis curvula grass provides insights into Poaceae evolution and supports new strategies to enhance forage quality.</title>
        <authorList>
            <person name="Carballo J."/>
            <person name="Santos B.A.C.M."/>
            <person name="Zappacosta D."/>
            <person name="Garbus I."/>
            <person name="Selva J.P."/>
            <person name="Gallo C.A."/>
            <person name="Diaz A."/>
            <person name="Albertini E."/>
            <person name="Caccamo M."/>
            <person name="Echenique V."/>
        </authorList>
    </citation>
    <scope>NUCLEOTIDE SEQUENCE [LARGE SCALE GENOMIC DNA]</scope>
    <source>
        <strain evidence="8">cv. Victoria</strain>
        <tissue evidence="7">Leaf</tissue>
    </source>
</reference>
<evidence type="ECO:0000256" key="4">
    <source>
        <dbReference type="ARBA" id="ARBA00022989"/>
    </source>
</evidence>
<dbReference type="Proteomes" id="UP000324897">
    <property type="component" value="Chromosome 1"/>
</dbReference>
<dbReference type="EMBL" id="RWGY01000011">
    <property type="protein sequence ID" value="TVU31217.1"/>
    <property type="molecule type" value="Genomic_DNA"/>
</dbReference>
<dbReference type="OrthoDB" id="4142200at2759"/>